<evidence type="ECO:0000256" key="10">
    <source>
        <dbReference type="ARBA" id="ARBA00023002"/>
    </source>
</evidence>
<feature type="domain" description="Plastocyanin-like" evidence="17">
    <location>
        <begin position="405"/>
        <end position="534"/>
    </location>
</feature>
<accession>A0AAN7FL40</accession>
<keyword evidence="15" id="KW-0732">Signal</keyword>
<dbReference type="InterPro" id="IPR045087">
    <property type="entry name" value="Cu-oxidase_fam"/>
</dbReference>
<evidence type="ECO:0000259" key="18">
    <source>
        <dbReference type="Pfam" id="PF07732"/>
    </source>
</evidence>
<dbReference type="SUPFAM" id="SSF49503">
    <property type="entry name" value="Cupredoxins"/>
    <property type="match status" value="3"/>
</dbReference>
<comment type="subunit">
    <text evidence="4">Dimer.</text>
</comment>
<dbReference type="InterPro" id="IPR008972">
    <property type="entry name" value="Cupredoxin"/>
</dbReference>
<name>A0AAN7FL40_QUERU</name>
<evidence type="ECO:0000256" key="12">
    <source>
        <dbReference type="ARBA" id="ARBA00023157"/>
    </source>
</evidence>
<dbReference type="EC" id="1.10.3.3" evidence="5"/>
<evidence type="ECO:0000256" key="13">
    <source>
        <dbReference type="ARBA" id="ARBA00023180"/>
    </source>
</evidence>
<comment type="catalytic activity">
    <reaction evidence="14">
        <text>4 L-ascorbate + O2 = 4 monodehydro-L-ascorbate radical + 2 H2O</text>
        <dbReference type="Rhea" id="RHEA:30243"/>
        <dbReference type="ChEBI" id="CHEBI:15377"/>
        <dbReference type="ChEBI" id="CHEBI:15379"/>
        <dbReference type="ChEBI" id="CHEBI:38290"/>
        <dbReference type="ChEBI" id="CHEBI:59513"/>
        <dbReference type="EC" id="1.10.3.3"/>
    </reaction>
</comment>
<evidence type="ECO:0000256" key="5">
    <source>
        <dbReference type="ARBA" id="ARBA00012301"/>
    </source>
</evidence>
<protein>
    <recommendedName>
        <fullName evidence="6">L-ascorbate oxidase</fullName>
        <ecNumber evidence="5">1.10.3.3</ecNumber>
    </recommendedName>
</protein>
<keyword evidence="8" id="KW-0479">Metal-binding</keyword>
<feature type="domain" description="Plastocyanin-like" evidence="16">
    <location>
        <begin position="168"/>
        <end position="325"/>
    </location>
</feature>
<organism evidence="19 20">
    <name type="scientific">Quercus rubra</name>
    <name type="common">Northern red oak</name>
    <name type="synonym">Quercus borealis</name>
    <dbReference type="NCBI Taxonomy" id="3512"/>
    <lineage>
        <taxon>Eukaryota</taxon>
        <taxon>Viridiplantae</taxon>
        <taxon>Streptophyta</taxon>
        <taxon>Embryophyta</taxon>
        <taxon>Tracheophyta</taxon>
        <taxon>Spermatophyta</taxon>
        <taxon>Magnoliopsida</taxon>
        <taxon>eudicotyledons</taxon>
        <taxon>Gunneridae</taxon>
        <taxon>Pentapetalae</taxon>
        <taxon>rosids</taxon>
        <taxon>fabids</taxon>
        <taxon>Fagales</taxon>
        <taxon>Fagaceae</taxon>
        <taxon>Quercus</taxon>
    </lineage>
</organism>
<evidence type="ECO:0000313" key="20">
    <source>
        <dbReference type="Proteomes" id="UP001324115"/>
    </source>
</evidence>
<dbReference type="PROSITE" id="PS00080">
    <property type="entry name" value="MULTICOPPER_OXIDASE2"/>
    <property type="match status" value="1"/>
</dbReference>
<keyword evidence="9" id="KW-0677">Repeat</keyword>
<evidence type="ECO:0000256" key="11">
    <source>
        <dbReference type="ARBA" id="ARBA00023008"/>
    </source>
</evidence>
<dbReference type="NCBIfam" id="TIGR03388">
    <property type="entry name" value="ascorbase"/>
    <property type="match status" value="1"/>
</dbReference>
<dbReference type="EMBL" id="JAXUIC010000004">
    <property type="protein sequence ID" value="KAK4594752.1"/>
    <property type="molecule type" value="Genomic_DNA"/>
</dbReference>
<keyword evidence="12" id="KW-1015">Disulfide bond</keyword>
<evidence type="ECO:0000256" key="3">
    <source>
        <dbReference type="ARBA" id="ARBA00010609"/>
    </source>
</evidence>
<dbReference type="InterPro" id="IPR017760">
    <property type="entry name" value="L-ascorbate_oxidase_pln"/>
</dbReference>
<dbReference type="CDD" id="cd13893">
    <property type="entry name" value="CuRO_3_AAO"/>
    <property type="match status" value="1"/>
</dbReference>
<dbReference type="Gene3D" id="2.60.40.420">
    <property type="entry name" value="Cupredoxins - blue copper proteins"/>
    <property type="match status" value="3"/>
</dbReference>
<dbReference type="PROSITE" id="PS00079">
    <property type="entry name" value="MULTICOPPER_OXIDASE1"/>
    <property type="match status" value="1"/>
</dbReference>
<dbReference type="GO" id="GO:0005507">
    <property type="term" value="F:copper ion binding"/>
    <property type="evidence" value="ECO:0007669"/>
    <property type="project" value="InterPro"/>
</dbReference>
<evidence type="ECO:0000256" key="14">
    <source>
        <dbReference type="ARBA" id="ARBA00048908"/>
    </source>
</evidence>
<evidence type="ECO:0000256" key="6">
    <source>
        <dbReference type="ARBA" id="ARBA00022095"/>
    </source>
</evidence>
<keyword evidence="10" id="KW-0560">Oxidoreductase</keyword>
<gene>
    <name evidence="19" type="ORF">RGQ29_018454</name>
</gene>
<evidence type="ECO:0000256" key="15">
    <source>
        <dbReference type="SAM" id="SignalP"/>
    </source>
</evidence>
<dbReference type="PANTHER" id="PTHR11709:SF237">
    <property type="entry name" value="L-ASCORBATE OXIDASE"/>
    <property type="match status" value="1"/>
</dbReference>
<evidence type="ECO:0000256" key="8">
    <source>
        <dbReference type="ARBA" id="ARBA00022723"/>
    </source>
</evidence>
<dbReference type="InterPro" id="IPR001117">
    <property type="entry name" value="Cu-oxidase_2nd"/>
</dbReference>
<dbReference type="InterPro" id="IPR002355">
    <property type="entry name" value="Cu_oxidase_Cu_BS"/>
</dbReference>
<comment type="caution">
    <text evidence="19">The sequence shown here is derived from an EMBL/GenBank/DDBJ whole genome shotgun (WGS) entry which is preliminary data.</text>
</comment>
<reference evidence="19 20" key="1">
    <citation type="journal article" date="2023" name="G3 (Bethesda)">
        <title>A haplotype-resolved chromosome-scale genome for Quercus rubra L. provides insights into the genetics of adaptive traits for red oak species.</title>
        <authorList>
            <person name="Kapoor B."/>
            <person name="Jenkins J."/>
            <person name="Schmutz J."/>
            <person name="Zhebentyayeva T."/>
            <person name="Kuelheim C."/>
            <person name="Coggeshall M."/>
            <person name="Heim C."/>
            <person name="Lasky J.R."/>
            <person name="Leites L."/>
            <person name="Islam-Faridi N."/>
            <person name="Romero-Severson J."/>
            <person name="DeLeo V.L."/>
            <person name="Lucas S.M."/>
            <person name="Lazic D."/>
            <person name="Gailing O."/>
            <person name="Carlson J."/>
            <person name="Staton M."/>
        </authorList>
    </citation>
    <scope>NUCLEOTIDE SEQUENCE [LARGE SCALE GENOMIC DNA]</scope>
    <source>
        <strain evidence="19">Pseudo-F2</strain>
    </source>
</reference>
<evidence type="ECO:0000259" key="17">
    <source>
        <dbReference type="Pfam" id="PF07731"/>
    </source>
</evidence>
<dbReference type="Pfam" id="PF07732">
    <property type="entry name" value="Cu-oxidase_3"/>
    <property type="match status" value="1"/>
</dbReference>
<dbReference type="InterPro" id="IPR034267">
    <property type="entry name" value="CuRO_3_AAO"/>
</dbReference>
<proteinExistence type="inferred from homology"/>
<dbReference type="Proteomes" id="UP001324115">
    <property type="component" value="Unassembled WGS sequence"/>
</dbReference>
<dbReference type="AlphaFoldDB" id="A0AAN7FL40"/>
<dbReference type="GO" id="GO:0005576">
    <property type="term" value="C:extracellular region"/>
    <property type="evidence" value="ECO:0007669"/>
    <property type="project" value="UniProtKB-SubCell"/>
</dbReference>
<evidence type="ECO:0000256" key="2">
    <source>
        <dbReference type="ARBA" id="ARBA00004613"/>
    </source>
</evidence>
<dbReference type="InterPro" id="IPR033138">
    <property type="entry name" value="Cu_oxidase_CS"/>
</dbReference>
<dbReference type="GO" id="GO:0008447">
    <property type="term" value="F:L-ascorbate oxidase activity"/>
    <property type="evidence" value="ECO:0007669"/>
    <property type="project" value="UniProtKB-EC"/>
</dbReference>
<evidence type="ECO:0000313" key="19">
    <source>
        <dbReference type="EMBL" id="KAK4594752.1"/>
    </source>
</evidence>
<evidence type="ECO:0000256" key="1">
    <source>
        <dbReference type="ARBA" id="ARBA00001935"/>
    </source>
</evidence>
<dbReference type="Pfam" id="PF00394">
    <property type="entry name" value="Cu-oxidase"/>
    <property type="match status" value="1"/>
</dbReference>
<dbReference type="Pfam" id="PF07731">
    <property type="entry name" value="Cu-oxidase_2"/>
    <property type="match status" value="1"/>
</dbReference>
<evidence type="ECO:0000256" key="7">
    <source>
        <dbReference type="ARBA" id="ARBA00022525"/>
    </source>
</evidence>
<comment type="cofactor">
    <cofactor evidence="1">
        <name>Cu cation</name>
        <dbReference type="ChEBI" id="CHEBI:23378"/>
    </cofactor>
</comment>
<dbReference type="InterPro" id="IPR011706">
    <property type="entry name" value="Cu-oxidase_C"/>
</dbReference>
<comment type="similarity">
    <text evidence="3">Belongs to the multicopper oxidase family.</text>
</comment>
<feature type="chain" id="PRO_5042845037" description="L-ascorbate oxidase" evidence="15">
    <location>
        <begin position="31"/>
        <end position="558"/>
    </location>
</feature>
<dbReference type="PANTHER" id="PTHR11709">
    <property type="entry name" value="MULTI-COPPER OXIDASE"/>
    <property type="match status" value="1"/>
</dbReference>
<comment type="subcellular location">
    <subcellularLocation>
        <location evidence="2">Secreted</location>
    </subcellularLocation>
</comment>
<keyword evidence="20" id="KW-1185">Reference proteome</keyword>
<keyword evidence="13" id="KW-0325">Glycoprotein</keyword>
<feature type="domain" description="Plastocyanin-like" evidence="18">
    <location>
        <begin position="39"/>
        <end position="153"/>
    </location>
</feature>
<evidence type="ECO:0000256" key="4">
    <source>
        <dbReference type="ARBA" id="ARBA00011473"/>
    </source>
</evidence>
<dbReference type="InterPro" id="IPR011707">
    <property type="entry name" value="Cu-oxidase-like_N"/>
</dbReference>
<feature type="signal peptide" evidence="15">
    <location>
        <begin position="1"/>
        <end position="30"/>
    </location>
</feature>
<evidence type="ECO:0000256" key="9">
    <source>
        <dbReference type="ARBA" id="ARBA00022737"/>
    </source>
</evidence>
<keyword evidence="7" id="KW-0964">Secreted</keyword>
<evidence type="ECO:0000259" key="16">
    <source>
        <dbReference type="Pfam" id="PF00394"/>
    </source>
</evidence>
<sequence>MVETLQCRRILTSLLALYILFSINVQTVMAGTQFYDWEVRYAYKSPDCYKKLGMTINGESPGPTIYAQQGDTVVVKLTNSMTTENVAVHWHGIRQHETPWYDGTEGVTQCAIMPGDTFNYTFVVDRSGTYLYHAHYGLQITAGLYGFIIVSVPNGFSEPFVYDYDGSIILKDLYHSSTYEQATNLSFKANSWIGEPQSLLINGRGRFNCSASEVNSGVCNATNPECSPYFLTVVPEKTYRLRIGSLTSLSALSFEIEDHNMTVVEADGSFVEPFVTKNLYINSGETYSVLVKADQNSSRNYWITTNVVSREPSTPTGLAIFNYNPNYHYKFPPTEPTTGPLWNDTDSQLDQSQAIKAHHDFVQAPPPISDRVIVLLNTQNLINGYPHWSANNRSLTFDQNPPPDTYDIENYDIYDVSENKNAISSNAIYRIGFNTTVDIILQNANTMKANHSETHPWHMHGHEFWILGYGSGKFDKVHDTKSYNFINPIMRNTVPLYPYGWTALRFRADNPGVWLFHCHIEFHFYMGMGIVFEAGVEKVGTLPTSIMGCGKTKDMIRP</sequence>
<keyword evidence="11" id="KW-0186">Copper</keyword>